<gene>
    <name evidence="2" type="primary">ORF286</name>
</gene>
<sequence>MGITGLFPELLEELCETLSGYLACLCQFLYETLRGRHSATQTQGMGLGESPSSYAGAPPKPLLMETGEGSREPGGKGKAPIEHSGVPPQLRSMEDFIEPPLSPDEGGGAAPSSPIHPDQDQGEPMPMIQDQDQGEPLPEPERERIFFSINALYPFEPRDREERPFSTEELQDFANQIFEKKQQILLELRHLTGPVNGPILWQDLDSAGVAIRRASGKEYEPDRLDQILTSLREEGGNTPALALFINQRMETLPNEDLVQLRVEDLPQDLDKFHLAKHLSLQLERDN</sequence>
<geneLocation type="mitochondrion" evidence="2"/>
<reference evidence="2" key="1">
    <citation type="submission" date="2018-11" db="EMBL/GenBank/DDBJ databases">
        <title>Complete mitochondrial genome sequencing and phylogenetic Analysis of Cynodon dactylon Cynodon transvaalensis.</title>
        <authorList>
            <person name="Huang S."/>
            <person name="Shi Y."/>
            <person name="Jiang S."/>
            <person name="Zhou X."/>
            <person name="Liang J."/>
        </authorList>
    </citation>
    <scope>NUCLEOTIDE SEQUENCE</scope>
</reference>
<keyword evidence="2" id="KW-0496">Mitochondrion</keyword>
<proteinExistence type="predicted"/>
<dbReference type="AlphaFoldDB" id="A0A5J6YE17"/>
<accession>A0A5J6YE17</accession>
<evidence type="ECO:0000256" key="1">
    <source>
        <dbReference type="SAM" id="MobiDB-lite"/>
    </source>
</evidence>
<feature type="compositionally biased region" description="Basic and acidic residues" evidence="1">
    <location>
        <begin position="68"/>
        <end position="81"/>
    </location>
</feature>
<protein>
    <submittedName>
        <fullName evidence="2">Uncharacterized protein</fullName>
    </submittedName>
</protein>
<name>A0A5J6YE17_9POAL</name>
<evidence type="ECO:0000313" key="2">
    <source>
        <dbReference type="EMBL" id="QFO90881.1"/>
    </source>
</evidence>
<dbReference type="EMBL" id="MK175054">
    <property type="protein sequence ID" value="QFO90881.1"/>
    <property type="molecule type" value="Genomic_DNA"/>
</dbReference>
<feature type="region of interest" description="Disordered" evidence="1">
    <location>
        <begin position="41"/>
        <end position="138"/>
    </location>
</feature>
<organism evidence="2">
    <name type="scientific">Cynodon dactylon x Cynodon transvaalensis</name>
    <dbReference type="NCBI Taxonomy" id="1920021"/>
    <lineage>
        <taxon>Eukaryota</taxon>
        <taxon>Viridiplantae</taxon>
        <taxon>Streptophyta</taxon>
        <taxon>Embryophyta</taxon>
        <taxon>Tracheophyta</taxon>
        <taxon>Spermatophyta</taxon>
        <taxon>Magnoliopsida</taxon>
        <taxon>Liliopsida</taxon>
        <taxon>Poales</taxon>
        <taxon>Poaceae</taxon>
        <taxon>PACMAD clade</taxon>
        <taxon>Chloridoideae</taxon>
        <taxon>Cynodonteae</taxon>
        <taxon>Eleusininae</taxon>
        <taxon>Cynodon</taxon>
    </lineage>
</organism>